<feature type="binding site" evidence="3">
    <location>
        <position position="70"/>
    </location>
    <ligand>
        <name>Cu cation</name>
        <dbReference type="ChEBI" id="CHEBI:23378"/>
    </ligand>
</feature>
<dbReference type="EMBL" id="FNFL01000001">
    <property type="protein sequence ID" value="SDJ75774.1"/>
    <property type="molecule type" value="Genomic_DNA"/>
</dbReference>
<dbReference type="AlphaFoldDB" id="A0A1G8WC31"/>
<dbReference type="GO" id="GO:0046872">
    <property type="term" value="F:metal ion binding"/>
    <property type="evidence" value="ECO:0007669"/>
    <property type="project" value="UniProtKB-KW"/>
</dbReference>
<comment type="similarity">
    <text evidence="1">Belongs to the SCO1/2 family.</text>
</comment>
<dbReference type="PANTHER" id="PTHR12151">
    <property type="entry name" value="ELECTRON TRANSPORT PROTIN SCO1/SENC FAMILY MEMBER"/>
    <property type="match status" value="1"/>
</dbReference>
<gene>
    <name evidence="7" type="ORF">SAMN05216243_0690</name>
</gene>
<keyword evidence="2 3" id="KW-0186">Copper</keyword>
<evidence type="ECO:0000256" key="2">
    <source>
        <dbReference type="ARBA" id="ARBA00023008"/>
    </source>
</evidence>
<evidence type="ECO:0000256" key="4">
    <source>
        <dbReference type="PIRSR" id="PIRSR603782-2"/>
    </source>
</evidence>
<keyword evidence="5" id="KW-0732">Signal</keyword>
<protein>
    <submittedName>
        <fullName evidence="7">Protein SCO1/2</fullName>
    </submittedName>
</protein>
<dbReference type="CDD" id="cd02968">
    <property type="entry name" value="SCO"/>
    <property type="match status" value="1"/>
</dbReference>
<evidence type="ECO:0000256" key="3">
    <source>
        <dbReference type="PIRSR" id="PIRSR603782-1"/>
    </source>
</evidence>
<keyword evidence="4" id="KW-1015">Disulfide bond</keyword>
<dbReference type="PROSITE" id="PS51352">
    <property type="entry name" value="THIOREDOXIN_2"/>
    <property type="match status" value="1"/>
</dbReference>
<name>A0A1G8WC31_9BACI</name>
<feature type="chain" id="PRO_5038662408" evidence="5">
    <location>
        <begin position="22"/>
        <end position="192"/>
    </location>
</feature>
<dbReference type="InterPro" id="IPR036249">
    <property type="entry name" value="Thioredoxin-like_sf"/>
</dbReference>
<keyword evidence="3" id="KW-0479">Metal-binding</keyword>
<dbReference type="Pfam" id="PF02630">
    <property type="entry name" value="SCO1-SenC"/>
    <property type="match status" value="1"/>
</dbReference>
<evidence type="ECO:0000259" key="6">
    <source>
        <dbReference type="PROSITE" id="PS51352"/>
    </source>
</evidence>
<evidence type="ECO:0000256" key="5">
    <source>
        <dbReference type="SAM" id="SignalP"/>
    </source>
</evidence>
<dbReference type="Gene3D" id="3.40.30.10">
    <property type="entry name" value="Glutaredoxin"/>
    <property type="match status" value="1"/>
</dbReference>
<organism evidence="7 8">
    <name type="scientific">Sediminibacillus albus</name>
    <dbReference type="NCBI Taxonomy" id="407036"/>
    <lineage>
        <taxon>Bacteria</taxon>
        <taxon>Bacillati</taxon>
        <taxon>Bacillota</taxon>
        <taxon>Bacilli</taxon>
        <taxon>Bacillales</taxon>
        <taxon>Bacillaceae</taxon>
        <taxon>Sediminibacillus</taxon>
    </lineage>
</organism>
<evidence type="ECO:0000313" key="7">
    <source>
        <dbReference type="EMBL" id="SDJ75774.1"/>
    </source>
</evidence>
<sequence>MRMKYKAVALFSVLIALVLTGCGPKYEGDFSYEVEPFEFTNQDGETVTKEDLEGKFWVADMIFTNCETVCPPMTANMARLQDKLQKAGLDVHLISFSIDPENDSPEALKQYSKERGGEFDNWDLLTGYQFEDIKKFAVNSFKALVQDLDESDQFLHATSFYLVSPEGKAIKKYDGTKAAEMDTIVEDIKKMN</sequence>
<dbReference type="InterPro" id="IPR013766">
    <property type="entry name" value="Thioredoxin_domain"/>
</dbReference>
<feature type="binding site" evidence="3">
    <location>
        <position position="156"/>
    </location>
    <ligand>
        <name>Cu cation</name>
        <dbReference type="ChEBI" id="CHEBI:23378"/>
    </ligand>
</feature>
<feature type="binding site" evidence="3">
    <location>
        <position position="66"/>
    </location>
    <ligand>
        <name>Cu cation</name>
        <dbReference type="ChEBI" id="CHEBI:23378"/>
    </ligand>
</feature>
<dbReference type="PROSITE" id="PS51257">
    <property type="entry name" value="PROKAR_LIPOPROTEIN"/>
    <property type="match status" value="1"/>
</dbReference>
<dbReference type="SUPFAM" id="SSF52833">
    <property type="entry name" value="Thioredoxin-like"/>
    <property type="match status" value="1"/>
</dbReference>
<feature type="domain" description="Thioredoxin" evidence="6">
    <location>
        <begin position="28"/>
        <end position="192"/>
    </location>
</feature>
<evidence type="ECO:0000313" key="8">
    <source>
        <dbReference type="Proteomes" id="UP000198694"/>
    </source>
</evidence>
<feature type="disulfide bond" description="Redox-active" evidence="4">
    <location>
        <begin position="66"/>
        <end position="70"/>
    </location>
</feature>
<evidence type="ECO:0000256" key="1">
    <source>
        <dbReference type="ARBA" id="ARBA00010996"/>
    </source>
</evidence>
<dbReference type="InterPro" id="IPR003782">
    <property type="entry name" value="SCO1/SenC"/>
</dbReference>
<dbReference type="RefSeq" id="WP_281241669.1">
    <property type="nucleotide sequence ID" value="NZ_FNFL01000001.1"/>
</dbReference>
<dbReference type="STRING" id="407036.SAMN05216243_0690"/>
<feature type="signal peptide" evidence="5">
    <location>
        <begin position="1"/>
        <end position="21"/>
    </location>
</feature>
<dbReference type="PANTHER" id="PTHR12151:SF25">
    <property type="entry name" value="LINALOOL DEHYDRATASE_ISOMERASE DOMAIN-CONTAINING PROTEIN"/>
    <property type="match status" value="1"/>
</dbReference>
<dbReference type="Proteomes" id="UP000198694">
    <property type="component" value="Unassembled WGS sequence"/>
</dbReference>
<proteinExistence type="inferred from homology"/>
<accession>A0A1G8WC31</accession>
<reference evidence="7 8" key="1">
    <citation type="submission" date="2016-10" db="EMBL/GenBank/DDBJ databases">
        <authorList>
            <person name="de Groot N.N."/>
        </authorList>
    </citation>
    <scope>NUCLEOTIDE SEQUENCE [LARGE SCALE GENOMIC DNA]</scope>
    <source>
        <strain evidence="7 8">CGMCC 1.6502</strain>
    </source>
</reference>
<keyword evidence="8" id="KW-1185">Reference proteome</keyword>